<reference evidence="1 2" key="1">
    <citation type="journal article" date="2022" name="New Phytol.">
        <title>Ecological generalism drives hyperdiversity of secondary metabolite gene clusters in xylarialean endophytes.</title>
        <authorList>
            <person name="Franco M.E.E."/>
            <person name="Wisecaver J.H."/>
            <person name="Arnold A.E."/>
            <person name="Ju Y.M."/>
            <person name="Slot J.C."/>
            <person name="Ahrendt S."/>
            <person name="Moore L.P."/>
            <person name="Eastman K.E."/>
            <person name="Scott K."/>
            <person name="Konkel Z."/>
            <person name="Mondo S.J."/>
            <person name="Kuo A."/>
            <person name="Hayes R.D."/>
            <person name="Haridas S."/>
            <person name="Andreopoulos B."/>
            <person name="Riley R."/>
            <person name="LaButti K."/>
            <person name="Pangilinan J."/>
            <person name="Lipzen A."/>
            <person name="Amirebrahimi M."/>
            <person name="Yan J."/>
            <person name="Adam C."/>
            <person name="Keymanesh K."/>
            <person name="Ng V."/>
            <person name="Louie K."/>
            <person name="Northen T."/>
            <person name="Drula E."/>
            <person name="Henrissat B."/>
            <person name="Hsieh H.M."/>
            <person name="Youens-Clark K."/>
            <person name="Lutzoni F."/>
            <person name="Miadlikowska J."/>
            <person name="Eastwood D.C."/>
            <person name="Hamelin R.C."/>
            <person name="Grigoriev I.V."/>
            <person name="U'Ren J.M."/>
        </authorList>
    </citation>
    <scope>NUCLEOTIDE SEQUENCE [LARGE SCALE GENOMIC DNA]</scope>
    <source>
        <strain evidence="1 2">CBS 119005</strain>
    </source>
</reference>
<comment type="caution">
    <text evidence="1">The sequence shown here is derived from an EMBL/GenBank/DDBJ whole genome shotgun (WGS) entry which is preliminary data.</text>
</comment>
<organism evidence="1 2">
    <name type="scientific">Hypoxylon rubiginosum</name>
    <dbReference type="NCBI Taxonomy" id="110542"/>
    <lineage>
        <taxon>Eukaryota</taxon>
        <taxon>Fungi</taxon>
        <taxon>Dikarya</taxon>
        <taxon>Ascomycota</taxon>
        <taxon>Pezizomycotina</taxon>
        <taxon>Sordariomycetes</taxon>
        <taxon>Xylariomycetidae</taxon>
        <taxon>Xylariales</taxon>
        <taxon>Hypoxylaceae</taxon>
        <taxon>Hypoxylon</taxon>
    </lineage>
</organism>
<proteinExistence type="predicted"/>
<dbReference type="Proteomes" id="UP001497700">
    <property type="component" value="Unassembled WGS sequence"/>
</dbReference>
<sequence>MNTSMVKSKFLSHPEDLGIVAVGFSGGQCKPGVDAAPSALIESGLLSQLRDELNYKLHGDDTVHSYKDLVPREDPPFRNMKNPKAVSSVTERLCDQVYAHAKEGRMVLTLGGDHSIAIGTVAGTAKAVRERLGREMAVIWVDAHADINTPETSGSGNIHGMPVSFITGLSKEEKPEYFGWLKSDHLVNVRKLVYIGLRDVDPGEKRILRENGIKAFSMFDIDRHGIGRVVEMALAHIGSDTPIHLSFDVDALDPMWAPSTGTPVRGGLTLREGDYICESVHLTGSLVAVDLVEVNPSLASEVELGAHETVRAGFESGIPNSSPTRKTRTSDGEGKAPTGKREQLLAGTQKTQSTMAASSASPVYERRTVARIHRYHWPAIQLNVWMLIMLAASCCIIGIFATFIGVQQHLGLYIPWYFPYFITVASLTIVFIATLLWLIARRRLLPSIVILGSFMFFVLWMVGLIVVSIELWGPVGSVNSNCNLLVWSTSPTGNNQGTLAWLEQRSICQQWQAVFAFALIGCIFLLWIIIMAVQVFYDDA</sequence>
<dbReference type="EMBL" id="MU393507">
    <property type="protein sequence ID" value="KAI4863307.1"/>
    <property type="molecule type" value="Genomic_DNA"/>
</dbReference>
<protein>
    <submittedName>
        <fullName evidence="1">Arginase-like protein</fullName>
    </submittedName>
</protein>
<evidence type="ECO:0000313" key="2">
    <source>
        <dbReference type="Proteomes" id="UP001497700"/>
    </source>
</evidence>
<evidence type="ECO:0000313" key="1">
    <source>
        <dbReference type="EMBL" id="KAI4863307.1"/>
    </source>
</evidence>
<accession>A0ACB9YVR2</accession>
<gene>
    <name evidence="1" type="ORF">F4820DRAFT_459638</name>
</gene>
<name>A0ACB9YVR2_9PEZI</name>
<keyword evidence="2" id="KW-1185">Reference proteome</keyword>